<dbReference type="Gene3D" id="3.40.50.300">
    <property type="entry name" value="P-loop containing nucleotide triphosphate hydrolases"/>
    <property type="match status" value="1"/>
</dbReference>
<evidence type="ECO:0000313" key="11">
    <source>
        <dbReference type="EMBL" id="CAJ0579594.1"/>
    </source>
</evidence>
<dbReference type="EMBL" id="CATQJA010002657">
    <property type="protein sequence ID" value="CAJ0579594.1"/>
    <property type="molecule type" value="Genomic_DNA"/>
</dbReference>
<evidence type="ECO:0000256" key="9">
    <source>
        <dbReference type="SAM" id="MobiDB-lite"/>
    </source>
</evidence>
<evidence type="ECO:0000259" key="10">
    <source>
        <dbReference type="PROSITE" id="PS51194"/>
    </source>
</evidence>
<protein>
    <recommendedName>
        <fullName evidence="2">DNA repair and recombination protein RAD54-like</fullName>
    </recommendedName>
    <alternativeName>
        <fullName evidence="8">Protein okra</fullName>
    </alternativeName>
</protein>
<feature type="compositionally biased region" description="Acidic residues" evidence="9">
    <location>
        <begin position="290"/>
        <end position="301"/>
    </location>
</feature>
<dbReference type="GO" id="GO:0015616">
    <property type="term" value="F:DNA translocase activity"/>
    <property type="evidence" value="ECO:0007669"/>
    <property type="project" value="TreeGrafter"/>
</dbReference>
<dbReference type="Proteomes" id="UP001177023">
    <property type="component" value="Unassembled WGS sequence"/>
</dbReference>
<name>A0AA36D4B7_9BILA</name>
<dbReference type="Pfam" id="PF00271">
    <property type="entry name" value="Helicase_C"/>
    <property type="match status" value="1"/>
</dbReference>
<dbReference type="PANTHER" id="PTHR45629">
    <property type="entry name" value="SNF2/RAD54 FAMILY MEMBER"/>
    <property type="match status" value="1"/>
</dbReference>
<dbReference type="GO" id="GO:0051301">
    <property type="term" value="P:cell division"/>
    <property type="evidence" value="ECO:0007669"/>
    <property type="project" value="UniProtKB-KW"/>
</dbReference>
<evidence type="ECO:0000256" key="3">
    <source>
        <dbReference type="ARBA" id="ARBA00022618"/>
    </source>
</evidence>
<dbReference type="AlphaFoldDB" id="A0AA36D4B7"/>
<dbReference type="GO" id="GO:0005634">
    <property type="term" value="C:nucleus"/>
    <property type="evidence" value="ECO:0007669"/>
    <property type="project" value="TreeGrafter"/>
</dbReference>
<feature type="non-terminal residue" evidence="11">
    <location>
        <position position="1"/>
    </location>
</feature>
<dbReference type="CDD" id="cd18793">
    <property type="entry name" value="SF2_C_SNF"/>
    <property type="match status" value="1"/>
</dbReference>
<evidence type="ECO:0000256" key="4">
    <source>
        <dbReference type="ARBA" id="ARBA00022776"/>
    </source>
</evidence>
<keyword evidence="12" id="KW-1185">Reference proteome</keyword>
<feature type="region of interest" description="Disordered" evidence="9">
    <location>
        <begin position="275"/>
        <end position="310"/>
    </location>
</feature>
<keyword evidence="3" id="KW-0132">Cell division</keyword>
<keyword evidence="4" id="KW-0498">Mitosis</keyword>
<dbReference type="GO" id="GO:0000724">
    <property type="term" value="P:double-strand break repair via homologous recombination"/>
    <property type="evidence" value="ECO:0007669"/>
    <property type="project" value="TreeGrafter"/>
</dbReference>
<evidence type="ECO:0000313" key="12">
    <source>
        <dbReference type="Proteomes" id="UP001177023"/>
    </source>
</evidence>
<reference evidence="11" key="1">
    <citation type="submission" date="2023-06" db="EMBL/GenBank/DDBJ databases">
        <authorList>
            <person name="Delattre M."/>
        </authorList>
    </citation>
    <scope>NUCLEOTIDE SEQUENCE</scope>
    <source>
        <strain evidence="11">AF72</strain>
    </source>
</reference>
<proteinExistence type="predicted"/>
<dbReference type="SUPFAM" id="SSF52540">
    <property type="entry name" value="P-loop containing nucleoside triphosphate hydrolases"/>
    <property type="match status" value="1"/>
</dbReference>
<dbReference type="SMART" id="SM00490">
    <property type="entry name" value="HELICc"/>
    <property type="match status" value="1"/>
</dbReference>
<evidence type="ECO:0000256" key="1">
    <source>
        <dbReference type="ARBA" id="ARBA00011467"/>
    </source>
</evidence>
<gene>
    <name evidence="11" type="ORF">MSPICULIGERA_LOCUS17806</name>
</gene>
<dbReference type="InterPro" id="IPR027417">
    <property type="entry name" value="P-loop_NTPase"/>
</dbReference>
<accession>A0AA36D4B7</accession>
<organism evidence="11 12">
    <name type="scientific">Mesorhabditis spiculigera</name>
    <dbReference type="NCBI Taxonomy" id="96644"/>
    <lineage>
        <taxon>Eukaryota</taxon>
        <taxon>Metazoa</taxon>
        <taxon>Ecdysozoa</taxon>
        <taxon>Nematoda</taxon>
        <taxon>Chromadorea</taxon>
        <taxon>Rhabditida</taxon>
        <taxon>Rhabditina</taxon>
        <taxon>Rhabditomorpha</taxon>
        <taxon>Rhabditoidea</taxon>
        <taxon>Rhabditidae</taxon>
        <taxon>Mesorhabditinae</taxon>
        <taxon>Mesorhabditis</taxon>
    </lineage>
</organism>
<keyword evidence="6" id="KW-0131">Cell cycle</keyword>
<evidence type="ECO:0000256" key="8">
    <source>
        <dbReference type="ARBA" id="ARBA00029956"/>
    </source>
</evidence>
<comment type="function">
    <text evidence="7">Involved in mitotic DNA repair and meiotic recombination. Functions in the recombinational DNA repair pathway. Essential for interhomolog gene conversion (GC), but may have a less important role in intersister GC than spn-A/Rad51. In the presence of DNA, spn-A/Rad51 enhances the ATPase activity of okr/Rad54.</text>
</comment>
<dbReference type="PANTHER" id="PTHR45629:SF7">
    <property type="entry name" value="DNA EXCISION REPAIR PROTEIN ERCC-6-RELATED"/>
    <property type="match status" value="1"/>
</dbReference>
<dbReference type="PROSITE" id="PS51194">
    <property type="entry name" value="HELICASE_CTER"/>
    <property type="match status" value="1"/>
</dbReference>
<evidence type="ECO:0000256" key="7">
    <source>
        <dbReference type="ARBA" id="ARBA00024776"/>
    </source>
</evidence>
<dbReference type="GO" id="GO:0007131">
    <property type="term" value="P:reciprocal meiotic recombination"/>
    <property type="evidence" value="ECO:0007669"/>
    <property type="project" value="TreeGrafter"/>
</dbReference>
<feature type="domain" description="Helicase C-terminal" evidence="10">
    <location>
        <begin position="97"/>
        <end position="259"/>
    </location>
</feature>
<dbReference type="GO" id="GO:0016787">
    <property type="term" value="F:hydrolase activity"/>
    <property type="evidence" value="ECO:0007669"/>
    <property type="project" value="UniProtKB-KW"/>
</dbReference>
<evidence type="ECO:0000256" key="2">
    <source>
        <dbReference type="ARBA" id="ARBA00015341"/>
    </source>
</evidence>
<keyword evidence="5" id="KW-0378">Hydrolase</keyword>
<dbReference type="InterPro" id="IPR050496">
    <property type="entry name" value="SNF2_RAD54_helicase_repair"/>
</dbReference>
<dbReference type="InterPro" id="IPR001650">
    <property type="entry name" value="Helicase_C-like"/>
</dbReference>
<evidence type="ECO:0000256" key="6">
    <source>
        <dbReference type="ARBA" id="ARBA00023306"/>
    </source>
</evidence>
<comment type="caution">
    <text evidence="11">The sequence shown here is derived from an EMBL/GenBank/DDBJ whole genome shotgun (WGS) entry which is preliminary data.</text>
</comment>
<sequence length="310" mass="34703">MIRRGSEVNAKALPPKTEYILYCRPSQLQVKLMQELCDDMMADPLTIIMHLRSIANHPSLFLGKNLEEGTRPRIQRLAQQYASKTSGFVENSGKLVVFASLLVAFAQSGEKAVIFSNFTQTLDMLASFCRNFNFNVERLDGQVPTKERQKIVNRFNDPATPANTILLVSTKAGGTGLNLIGASRLVLFDSDWNPANDLQAMARIWRDGQKKSCHIYRLVTSGTIDEKILQRQIKKTGLHAIFDMETSVVAPEFQEEDLKDIFEVETADESNTHRIMGCHCEGDGTTAEERDIEEEGDGDAESNEKENKAD</sequence>
<comment type="subunit">
    <text evidence="1">Interacts (via N-terminus) with spn-A/Rad51.</text>
</comment>
<dbReference type="Gene3D" id="1.20.120.850">
    <property type="entry name" value="SWI2/SNF2 ATPases, N-terminal domain"/>
    <property type="match status" value="1"/>
</dbReference>
<evidence type="ECO:0000256" key="5">
    <source>
        <dbReference type="ARBA" id="ARBA00022801"/>
    </source>
</evidence>
<dbReference type="InterPro" id="IPR049730">
    <property type="entry name" value="SNF2/RAD54-like_C"/>
</dbReference>